<gene>
    <name evidence="1" type="ORF">C8A03DRAFT_29490</name>
</gene>
<evidence type="ECO:0000313" key="1">
    <source>
        <dbReference type="EMBL" id="KAK4242390.1"/>
    </source>
</evidence>
<dbReference type="AlphaFoldDB" id="A0AAN7HHL4"/>
<evidence type="ECO:0000313" key="2">
    <source>
        <dbReference type="Proteomes" id="UP001303760"/>
    </source>
</evidence>
<comment type="caution">
    <text evidence="1">The sequence shown here is derived from an EMBL/GenBank/DDBJ whole genome shotgun (WGS) entry which is preliminary data.</text>
</comment>
<name>A0AAN7HHL4_9PEZI</name>
<protein>
    <submittedName>
        <fullName evidence="1">Uncharacterized protein</fullName>
    </submittedName>
</protein>
<dbReference type="EMBL" id="MU860009">
    <property type="protein sequence ID" value="KAK4242390.1"/>
    <property type="molecule type" value="Genomic_DNA"/>
</dbReference>
<dbReference type="Proteomes" id="UP001303760">
    <property type="component" value="Unassembled WGS sequence"/>
</dbReference>
<reference evidence="1" key="1">
    <citation type="journal article" date="2023" name="Mol. Phylogenet. Evol.">
        <title>Genome-scale phylogeny and comparative genomics of the fungal order Sordariales.</title>
        <authorList>
            <person name="Hensen N."/>
            <person name="Bonometti L."/>
            <person name="Westerberg I."/>
            <person name="Brannstrom I.O."/>
            <person name="Guillou S."/>
            <person name="Cros-Aarteil S."/>
            <person name="Calhoun S."/>
            <person name="Haridas S."/>
            <person name="Kuo A."/>
            <person name="Mondo S."/>
            <person name="Pangilinan J."/>
            <person name="Riley R."/>
            <person name="LaButti K."/>
            <person name="Andreopoulos B."/>
            <person name="Lipzen A."/>
            <person name="Chen C."/>
            <person name="Yan M."/>
            <person name="Daum C."/>
            <person name="Ng V."/>
            <person name="Clum A."/>
            <person name="Steindorff A."/>
            <person name="Ohm R.A."/>
            <person name="Martin F."/>
            <person name="Silar P."/>
            <person name="Natvig D.O."/>
            <person name="Lalanne C."/>
            <person name="Gautier V."/>
            <person name="Ament-Velasquez S.L."/>
            <person name="Kruys A."/>
            <person name="Hutchinson M.I."/>
            <person name="Powell A.J."/>
            <person name="Barry K."/>
            <person name="Miller A.N."/>
            <person name="Grigoriev I.V."/>
            <person name="Debuchy R."/>
            <person name="Gladieux P."/>
            <person name="Hiltunen Thoren M."/>
            <person name="Johannesson H."/>
        </authorList>
    </citation>
    <scope>NUCLEOTIDE SEQUENCE</scope>
    <source>
        <strain evidence="1">CBS 532.94</strain>
    </source>
</reference>
<accession>A0AAN7HHL4</accession>
<sequence>MAITVKACHLCMTEVKTRLDSMGIPYTTSGNTLTVNCSSPSKWPETSLMATCWRGLQFAYHAATRNGNTIKCTNCR</sequence>
<keyword evidence="2" id="KW-1185">Reference proteome</keyword>
<reference evidence="1" key="2">
    <citation type="submission" date="2023-05" db="EMBL/GenBank/DDBJ databases">
        <authorList>
            <consortium name="Lawrence Berkeley National Laboratory"/>
            <person name="Steindorff A."/>
            <person name="Hensen N."/>
            <person name="Bonometti L."/>
            <person name="Westerberg I."/>
            <person name="Brannstrom I.O."/>
            <person name="Guillou S."/>
            <person name="Cros-Aarteil S."/>
            <person name="Calhoun S."/>
            <person name="Haridas S."/>
            <person name="Kuo A."/>
            <person name="Mondo S."/>
            <person name="Pangilinan J."/>
            <person name="Riley R."/>
            <person name="Labutti K."/>
            <person name="Andreopoulos B."/>
            <person name="Lipzen A."/>
            <person name="Chen C."/>
            <person name="Yanf M."/>
            <person name="Daum C."/>
            <person name="Ng V."/>
            <person name="Clum A."/>
            <person name="Ohm R."/>
            <person name="Martin F."/>
            <person name="Silar P."/>
            <person name="Natvig D."/>
            <person name="Lalanne C."/>
            <person name="Gautier V."/>
            <person name="Ament-Velasquez S.L."/>
            <person name="Kruys A."/>
            <person name="Hutchinson M.I."/>
            <person name="Powell A.J."/>
            <person name="Barry K."/>
            <person name="Miller A.N."/>
            <person name="Grigoriev I.V."/>
            <person name="Debuchy R."/>
            <person name="Gladieux P."/>
            <person name="Thoren M.H."/>
            <person name="Johannesson H."/>
        </authorList>
    </citation>
    <scope>NUCLEOTIDE SEQUENCE</scope>
    <source>
        <strain evidence="1">CBS 532.94</strain>
    </source>
</reference>
<proteinExistence type="predicted"/>
<organism evidence="1 2">
    <name type="scientific">Achaetomium macrosporum</name>
    <dbReference type="NCBI Taxonomy" id="79813"/>
    <lineage>
        <taxon>Eukaryota</taxon>
        <taxon>Fungi</taxon>
        <taxon>Dikarya</taxon>
        <taxon>Ascomycota</taxon>
        <taxon>Pezizomycotina</taxon>
        <taxon>Sordariomycetes</taxon>
        <taxon>Sordariomycetidae</taxon>
        <taxon>Sordariales</taxon>
        <taxon>Chaetomiaceae</taxon>
        <taxon>Achaetomium</taxon>
    </lineage>
</organism>